<feature type="compositionally biased region" description="Pro residues" evidence="1">
    <location>
        <begin position="232"/>
        <end position="246"/>
    </location>
</feature>
<dbReference type="Proteomes" id="UP000198287">
    <property type="component" value="Unassembled WGS sequence"/>
</dbReference>
<feature type="region of interest" description="Disordered" evidence="1">
    <location>
        <begin position="362"/>
        <end position="391"/>
    </location>
</feature>
<evidence type="ECO:0000313" key="4">
    <source>
        <dbReference type="EMBL" id="OXA64104.1"/>
    </source>
</evidence>
<reference evidence="4 5" key="1">
    <citation type="submission" date="2015-12" db="EMBL/GenBank/DDBJ databases">
        <title>The genome of Folsomia candida.</title>
        <authorList>
            <person name="Faddeeva A."/>
            <person name="Derks M.F."/>
            <person name="Anvar Y."/>
            <person name="Smit S."/>
            <person name="Van Straalen N."/>
            <person name="Roelofs D."/>
        </authorList>
    </citation>
    <scope>NUCLEOTIDE SEQUENCE [LARGE SCALE GENOMIC DNA]</scope>
    <source>
        <strain evidence="4 5">VU population</strain>
        <tissue evidence="4">Whole body</tissue>
    </source>
</reference>
<dbReference type="PANTHER" id="PTHR31927:SF13">
    <property type="entry name" value="TWEEDLEBETA"/>
    <property type="match status" value="1"/>
</dbReference>
<feature type="compositionally biased region" description="Polar residues" evidence="1">
    <location>
        <begin position="362"/>
        <end position="378"/>
    </location>
</feature>
<feature type="chain" id="PRO_5012827442" evidence="2">
    <location>
        <begin position="27"/>
        <end position="616"/>
    </location>
</feature>
<feature type="compositionally biased region" description="Basic residues" evidence="1">
    <location>
        <begin position="282"/>
        <end position="291"/>
    </location>
</feature>
<feature type="compositionally biased region" description="Pro residues" evidence="1">
    <location>
        <begin position="295"/>
        <end position="309"/>
    </location>
</feature>
<accession>A0A226F3V2</accession>
<keyword evidence="2" id="KW-0732">Signal</keyword>
<dbReference type="OrthoDB" id="6376010at2759"/>
<proteinExistence type="predicted"/>
<feature type="compositionally biased region" description="Low complexity" evidence="1">
    <location>
        <begin position="217"/>
        <end position="231"/>
    </location>
</feature>
<feature type="compositionally biased region" description="Polar residues" evidence="1">
    <location>
        <begin position="112"/>
        <end position="130"/>
    </location>
</feature>
<feature type="region of interest" description="Disordered" evidence="1">
    <location>
        <begin position="584"/>
        <end position="616"/>
    </location>
</feature>
<feature type="region of interest" description="Disordered" evidence="1">
    <location>
        <begin position="89"/>
        <end position="313"/>
    </location>
</feature>
<dbReference type="GO" id="GO:0008010">
    <property type="term" value="F:structural constituent of chitin-based larval cuticle"/>
    <property type="evidence" value="ECO:0007669"/>
    <property type="project" value="TreeGrafter"/>
</dbReference>
<dbReference type="EMBL" id="LNIX01000001">
    <property type="protein sequence ID" value="OXA64104.1"/>
    <property type="molecule type" value="Genomic_DNA"/>
</dbReference>
<evidence type="ECO:0000259" key="3">
    <source>
        <dbReference type="SMART" id="SM00690"/>
    </source>
</evidence>
<evidence type="ECO:0000313" key="5">
    <source>
        <dbReference type="Proteomes" id="UP000198287"/>
    </source>
</evidence>
<dbReference type="GO" id="GO:0040003">
    <property type="term" value="P:chitin-based cuticle development"/>
    <property type="evidence" value="ECO:0007669"/>
    <property type="project" value="TreeGrafter"/>
</dbReference>
<gene>
    <name evidence="4" type="ORF">Fcan01_03240</name>
</gene>
<feature type="compositionally biased region" description="Low complexity" evidence="1">
    <location>
        <begin position="131"/>
        <end position="157"/>
    </location>
</feature>
<protein>
    <submittedName>
        <fullName evidence="4">Repetitive proline-rich cell wall protein 2</fullName>
    </submittedName>
</protein>
<feature type="compositionally biased region" description="Pro residues" evidence="1">
    <location>
        <begin position="202"/>
        <end position="216"/>
    </location>
</feature>
<feature type="compositionally biased region" description="Low complexity" evidence="1">
    <location>
        <begin position="594"/>
        <end position="603"/>
    </location>
</feature>
<dbReference type="AlphaFoldDB" id="A0A226F3V2"/>
<feature type="signal peptide" evidence="2">
    <location>
        <begin position="1"/>
        <end position="26"/>
    </location>
</feature>
<dbReference type="InterPro" id="IPR004145">
    <property type="entry name" value="DUF243"/>
</dbReference>
<evidence type="ECO:0000256" key="2">
    <source>
        <dbReference type="SAM" id="SignalP"/>
    </source>
</evidence>
<feature type="domain" description="DUF243" evidence="3">
    <location>
        <begin position="423"/>
        <end position="521"/>
    </location>
</feature>
<dbReference type="SMART" id="SM00690">
    <property type="entry name" value="DM5"/>
    <property type="match status" value="1"/>
</dbReference>
<dbReference type="PANTHER" id="PTHR31927">
    <property type="entry name" value="FI07246P-RELATED-RELATED"/>
    <property type="match status" value="1"/>
</dbReference>
<organism evidence="4 5">
    <name type="scientific">Folsomia candida</name>
    <name type="common">Springtail</name>
    <dbReference type="NCBI Taxonomy" id="158441"/>
    <lineage>
        <taxon>Eukaryota</taxon>
        <taxon>Metazoa</taxon>
        <taxon>Ecdysozoa</taxon>
        <taxon>Arthropoda</taxon>
        <taxon>Hexapoda</taxon>
        <taxon>Collembola</taxon>
        <taxon>Entomobryomorpha</taxon>
        <taxon>Isotomoidea</taxon>
        <taxon>Isotomidae</taxon>
        <taxon>Proisotominae</taxon>
        <taxon>Folsomia</taxon>
    </lineage>
</organism>
<dbReference type="STRING" id="158441.A0A226F3V2"/>
<evidence type="ECO:0000256" key="1">
    <source>
        <dbReference type="SAM" id="MobiDB-lite"/>
    </source>
</evidence>
<keyword evidence="5" id="KW-1185">Reference proteome</keyword>
<comment type="caution">
    <text evidence="4">The sequence shown here is derived from an EMBL/GenBank/DDBJ whole genome shotgun (WGS) entry which is preliminary data.</text>
</comment>
<dbReference type="Pfam" id="PF03103">
    <property type="entry name" value="DUF243"/>
    <property type="match status" value="1"/>
</dbReference>
<sequence length="616" mass="68977">MRHIKRLAIVALWMGFMTIGVSEVRANYNRNNAVAGADEDEIMETSGQDILKDGQFANVLSGLLHQQPEEPVYNVQRLGDPDRILCLFKDSKSKRKKPESQTTQEGNHQHGNENQSQNSAEPNPPNFASHQVQNQNQNQGYGPPQQQNQAYGPPQEQNQVYGPPPQQTPAYGLPQQQNQAYGPPPQQNQAYGPPQEKNQGYGPPPQQNQAYGPPPQQNQAYGPPQEKNQGYGPPPQQNQAYGPPPQQNQAYGSPPQQNQAYGPPSRPPKSYSFSISFGDRLRPRKKQRHQQQFHGPPPPMAVGPVPPQQPVYFQPQQNFNVQPQQNFNSQPQLLTNSVQTNFQPSPPQTNFQPHQQTDHFASNIMSQPDSNPNTQYGVQPSPPQQYYNSPLDQVNYPLARPDQQINTGYNYDNQQEQKDLNFVYVYGPPENSFGDEASRPLPPVRVPHSKPETRYQVVVIKAPNPPPHPQVEIQLPTPPEQKTLVYVLVKKPQSAPEIKFTKPPTTTPAPPEVFFIKYKNNHQGLPSTSDINSDSYNAIAQNENDFASEQIAEKYVNNENEGGYREKFRPSFMLPSTSSAFAMEMGSNRPPLFSTSSSSSSSSHYTAPGSVPWNRK</sequence>
<dbReference type="GO" id="GO:0062129">
    <property type="term" value="C:chitin-based extracellular matrix"/>
    <property type="evidence" value="ECO:0007669"/>
    <property type="project" value="TreeGrafter"/>
</dbReference>
<name>A0A226F3V2_FOLCA</name>